<dbReference type="UniPathway" id="UPA00148"/>
<dbReference type="Gene3D" id="3.40.50.300">
    <property type="entry name" value="P-loop containing nucleotide triphosphate hydrolases"/>
    <property type="match status" value="1"/>
</dbReference>
<organism evidence="3 4">
    <name type="scientific">Paenibacillus lentus</name>
    <dbReference type="NCBI Taxonomy" id="1338368"/>
    <lineage>
        <taxon>Bacteria</taxon>
        <taxon>Bacillati</taxon>
        <taxon>Bacillota</taxon>
        <taxon>Bacilli</taxon>
        <taxon>Bacillales</taxon>
        <taxon>Paenibacillaceae</taxon>
        <taxon>Paenibacillus</taxon>
    </lineage>
</organism>
<keyword evidence="1" id="KW-0315">Glutamine amidotransferase</keyword>
<protein>
    <submittedName>
        <fullName evidence="3">Cobyric acid synthase</fullName>
    </submittedName>
</protein>
<gene>
    <name evidence="3" type="ORF">EIM92_11605</name>
</gene>
<accession>A0A3S8RUR1</accession>
<dbReference type="AlphaFoldDB" id="A0A3S8RUR1"/>
<proteinExistence type="predicted"/>
<dbReference type="SUPFAM" id="SSF52540">
    <property type="entry name" value="P-loop containing nucleoside triphosphate hydrolases"/>
    <property type="match status" value="1"/>
</dbReference>
<dbReference type="InterPro" id="IPR027417">
    <property type="entry name" value="P-loop_NTPase"/>
</dbReference>
<evidence type="ECO:0000256" key="1">
    <source>
        <dbReference type="ARBA" id="ARBA00022962"/>
    </source>
</evidence>
<feature type="domain" description="CobQ/CobB/MinD/ParA nucleotide binding" evidence="2">
    <location>
        <begin position="4"/>
        <end position="228"/>
    </location>
</feature>
<dbReference type="EMBL" id="CP034248">
    <property type="protein sequence ID" value="AZK46716.1"/>
    <property type="molecule type" value="Genomic_DNA"/>
</dbReference>
<dbReference type="KEGG" id="plen:EIM92_11605"/>
<dbReference type="NCBIfam" id="NF001989">
    <property type="entry name" value="PRK00784.1"/>
    <property type="match status" value="1"/>
</dbReference>
<dbReference type="InterPro" id="IPR002586">
    <property type="entry name" value="CobQ/CobB/MinD/ParA_Nub-bd_dom"/>
</dbReference>
<reference evidence="3 4" key="1">
    <citation type="submission" date="2018-11" db="EMBL/GenBank/DDBJ databases">
        <title>Genome sequencing of Paenibacillus lentus DSM25539(T).</title>
        <authorList>
            <person name="Kook J.-K."/>
            <person name="Park S.-N."/>
            <person name="Lim Y.K."/>
        </authorList>
    </citation>
    <scope>NUCLEOTIDE SEQUENCE [LARGE SCALE GENOMIC DNA]</scope>
    <source>
        <strain evidence="3 4">DSM 25539</strain>
    </source>
</reference>
<evidence type="ECO:0000313" key="3">
    <source>
        <dbReference type="EMBL" id="AZK46716.1"/>
    </source>
</evidence>
<dbReference type="PANTHER" id="PTHR21343:SF1">
    <property type="entry name" value="COBYRIC ACID SYNTHASE"/>
    <property type="match status" value="1"/>
</dbReference>
<dbReference type="GO" id="GO:0009236">
    <property type="term" value="P:cobalamin biosynthetic process"/>
    <property type="evidence" value="ECO:0007669"/>
    <property type="project" value="UniProtKB-UniPathway"/>
</dbReference>
<keyword evidence="4" id="KW-1185">Reference proteome</keyword>
<dbReference type="Proteomes" id="UP000273145">
    <property type="component" value="Chromosome"/>
</dbReference>
<dbReference type="Pfam" id="PF01656">
    <property type="entry name" value="CbiA"/>
    <property type="match status" value="1"/>
</dbReference>
<dbReference type="PANTHER" id="PTHR21343">
    <property type="entry name" value="DETHIOBIOTIN SYNTHETASE"/>
    <property type="match status" value="1"/>
</dbReference>
<sequence>MKSLMIVGTSSSCGKSFITAALLRMLRNKGYAAAPFKAQNISSKSYVTEDNREIAYSTYIQALSAGAAPEADMNPILIKPAYDETQIFMNGKLFHTGCYTKYGDFLPEIRASIESSFERLAAKYDILIIEGAGSTAEINLAHEDVANIFTARITKSPLLLVSDIHYGGVFAAINGTIDLLDESIKDQLEGFIINRYQGIKDILQPGIDFLEKKHGVPCAGVLPYQQDIVVPDEQGFDLMAELLESNMDLGLISRLLGVAL</sequence>
<dbReference type="RefSeq" id="WP_125082763.1">
    <property type="nucleotide sequence ID" value="NZ_CP034248.1"/>
</dbReference>
<dbReference type="OrthoDB" id="9808302at2"/>
<evidence type="ECO:0000259" key="2">
    <source>
        <dbReference type="Pfam" id="PF01656"/>
    </source>
</evidence>
<evidence type="ECO:0000313" key="4">
    <source>
        <dbReference type="Proteomes" id="UP000273145"/>
    </source>
</evidence>
<name>A0A3S8RUR1_9BACL</name>